<reference evidence="2 3" key="1">
    <citation type="journal article" date="2023" name="Arcadia Sci">
        <title>De novo assembly of a long-read Amblyomma americanum tick genome.</title>
        <authorList>
            <person name="Chou S."/>
            <person name="Poskanzer K.E."/>
            <person name="Rollins M."/>
            <person name="Thuy-Boun P.S."/>
        </authorList>
    </citation>
    <scope>NUCLEOTIDE SEQUENCE [LARGE SCALE GENOMIC DNA]</scope>
    <source>
        <strain evidence="2">F_SG_1</strain>
        <tissue evidence="2">Salivary glands</tissue>
    </source>
</reference>
<evidence type="ECO:0000256" key="1">
    <source>
        <dbReference type="SAM" id="MobiDB-lite"/>
    </source>
</evidence>
<dbReference type="Proteomes" id="UP001321473">
    <property type="component" value="Unassembled WGS sequence"/>
</dbReference>
<comment type="caution">
    <text evidence="2">The sequence shown here is derived from an EMBL/GenBank/DDBJ whole genome shotgun (WGS) entry which is preliminary data.</text>
</comment>
<dbReference type="InterPro" id="IPR024079">
    <property type="entry name" value="MetalloPept_cat_dom_sf"/>
</dbReference>
<gene>
    <name evidence="2" type="ORF">V5799_016997</name>
</gene>
<name>A0AAQ4F4J9_AMBAM</name>
<feature type="region of interest" description="Disordered" evidence="1">
    <location>
        <begin position="58"/>
        <end position="97"/>
    </location>
</feature>
<dbReference type="Gene3D" id="3.40.390.10">
    <property type="entry name" value="Collagenase (Catalytic Domain)"/>
    <property type="match status" value="1"/>
</dbReference>
<feature type="compositionally biased region" description="Polar residues" evidence="1">
    <location>
        <begin position="59"/>
        <end position="76"/>
    </location>
</feature>
<dbReference type="Pfam" id="PF13574">
    <property type="entry name" value="Reprolysin_2"/>
    <property type="match status" value="1"/>
</dbReference>
<dbReference type="AlphaFoldDB" id="A0AAQ4F4J9"/>
<sequence length="315" mass="34251">MEDGIVERRVGGAYYERNLYEDTSKQASLLLEPQEGHSGYAIRGLVNFTHQIEPVASLERSSNGQAHRLSRITTGPATCGNEDVSEEQPQESPEPRKADRVAYATIFLHSVGLRLSQLDPPIAVVVTAIQGSFTDNESYVSHYEGGRIDASGTLKKLAEHFNKESNMKNADAILMAAGQACRLHKTSIAQDKPGKFNGINTAAHEIGHLLGAYHDGDKNKIAQNCSANGRYLMSKHGGGFDFSKCSKELIADFVTICIILHFVSLQVESDLSECRLRCLLVPEKGKARNGTAFALDGTPCNASDPKKVCKNSICV</sequence>
<dbReference type="SUPFAM" id="SSF55486">
    <property type="entry name" value="Metalloproteases ('zincins'), catalytic domain"/>
    <property type="match status" value="1"/>
</dbReference>
<protein>
    <submittedName>
        <fullName evidence="2">Uncharacterized protein</fullName>
    </submittedName>
</protein>
<keyword evidence="3" id="KW-1185">Reference proteome</keyword>
<dbReference type="EMBL" id="JARKHS020007449">
    <property type="protein sequence ID" value="KAK8781662.1"/>
    <property type="molecule type" value="Genomic_DNA"/>
</dbReference>
<evidence type="ECO:0000313" key="2">
    <source>
        <dbReference type="EMBL" id="KAK8781662.1"/>
    </source>
</evidence>
<organism evidence="2 3">
    <name type="scientific">Amblyomma americanum</name>
    <name type="common">Lone star tick</name>
    <dbReference type="NCBI Taxonomy" id="6943"/>
    <lineage>
        <taxon>Eukaryota</taxon>
        <taxon>Metazoa</taxon>
        <taxon>Ecdysozoa</taxon>
        <taxon>Arthropoda</taxon>
        <taxon>Chelicerata</taxon>
        <taxon>Arachnida</taxon>
        <taxon>Acari</taxon>
        <taxon>Parasitiformes</taxon>
        <taxon>Ixodida</taxon>
        <taxon>Ixodoidea</taxon>
        <taxon>Ixodidae</taxon>
        <taxon>Amblyomminae</taxon>
        <taxon>Amblyomma</taxon>
    </lineage>
</organism>
<dbReference type="GO" id="GO:0008237">
    <property type="term" value="F:metallopeptidase activity"/>
    <property type="evidence" value="ECO:0007669"/>
    <property type="project" value="InterPro"/>
</dbReference>
<accession>A0AAQ4F4J9</accession>
<proteinExistence type="predicted"/>
<evidence type="ECO:0000313" key="3">
    <source>
        <dbReference type="Proteomes" id="UP001321473"/>
    </source>
</evidence>